<evidence type="ECO:0000256" key="1">
    <source>
        <dbReference type="SAM" id="Phobius"/>
    </source>
</evidence>
<dbReference type="CDD" id="cd01647">
    <property type="entry name" value="RT_LTR"/>
    <property type="match status" value="1"/>
</dbReference>
<sequence>MRSRYHWIKIRPEDIPKTTFRTRYEHYEFLMMLFGLTNMPITFTSLMNGFFKSFLDSFVIITIDDIFIYSKSKEERANHLRIVLEKRVMVDLQNIEAVKNWAWTSFVIEIRSFMGLTSYYRWFVKNFASVATHLTRLTKKEDFIVYCYASHSGLSVVLVHDRNVTTYASRQLKIHERNYLTRDLELAMAVFALKI</sequence>
<feature type="domain" description="Reverse transcriptase" evidence="2">
    <location>
        <begin position="3"/>
        <end position="85"/>
    </location>
</feature>
<dbReference type="InterPro" id="IPR043502">
    <property type="entry name" value="DNA/RNA_pol_sf"/>
</dbReference>
<evidence type="ECO:0000313" key="5">
    <source>
        <dbReference type="Proteomes" id="UP001234989"/>
    </source>
</evidence>
<keyword evidence="1" id="KW-0812">Transmembrane</keyword>
<dbReference type="Pfam" id="PF17919">
    <property type="entry name" value="RT_RNaseH_2"/>
    <property type="match status" value="1"/>
</dbReference>
<keyword evidence="1" id="KW-1133">Transmembrane helix</keyword>
<dbReference type="PANTHER" id="PTHR24559">
    <property type="entry name" value="TRANSPOSON TY3-I GAG-POL POLYPROTEIN"/>
    <property type="match status" value="1"/>
</dbReference>
<organism evidence="4 5">
    <name type="scientific">Solanum verrucosum</name>
    <dbReference type="NCBI Taxonomy" id="315347"/>
    <lineage>
        <taxon>Eukaryota</taxon>
        <taxon>Viridiplantae</taxon>
        <taxon>Streptophyta</taxon>
        <taxon>Embryophyta</taxon>
        <taxon>Tracheophyta</taxon>
        <taxon>Spermatophyta</taxon>
        <taxon>Magnoliopsida</taxon>
        <taxon>eudicotyledons</taxon>
        <taxon>Gunneridae</taxon>
        <taxon>Pentapetalae</taxon>
        <taxon>asterids</taxon>
        <taxon>lamiids</taxon>
        <taxon>Solanales</taxon>
        <taxon>Solanaceae</taxon>
        <taxon>Solanoideae</taxon>
        <taxon>Solaneae</taxon>
        <taxon>Solanum</taxon>
    </lineage>
</organism>
<name>A0AAF0R7R4_SOLVR</name>
<evidence type="ECO:0000259" key="3">
    <source>
        <dbReference type="Pfam" id="PF17919"/>
    </source>
</evidence>
<proteinExistence type="predicted"/>
<dbReference type="PANTHER" id="PTHR24559:SF444">
    <property type="entry name" value="REVERSE TRANSCRIPTASE DOMAIN-CONTAINING PROTEIN"/>
    <property type="match status" value="1"/>
</dbReference>
<protein>
    <recommendedName>
        <fullName evidence="6">Reverse transcriptase</fullName>
    </recommendedName>
</protein>
<dbReference type="InterPro" id="IPR043128">
    <property type="entry name" value="Rev_trsase/Diguanyl_cyclase"/>
</dbReference>
<dbReference type="AlphaFoldDB" id="A0AAF0R7R4"/>
<dbReference type="SUPFAM" id="SSF56672">
    <property type="entry name" value="DNA/RNA polymerases"/>
    <property type="match status" value="1"/>
</dbReference>
<evidence type="ECO:0008006" key="6">
    <source>
        <dbReference type="Google" id="ProtNLM"/>
    </source>
</evidence>
<evidence type="ECO:0000259" key="2">
    <source>
        <dbReference type="Pfam" id="PF00078"/>
    </source>
</evidence>
<dbReference type="Gene3D" id="3.30.70.270">
    <property type="match status" value="2"/>
</dbReference>
<dbReference type="Pfam" id="PF00078">
    <property type="entry name" value="RVT_1"/>
    <property type="match status" value="1"/>
</dbReference>
<keyword evidence="5" id="KW-1185">Reference proteome</keyword>
<reference evidence="4" key="1">
    <citation type="submission" date="2023-08" db="EMBL/GenBank/DDBJ databases">
        <title>A de novo genome assembly of Solanum verrucosum Schlechtendal, a Mexican diploid species geographically isolated from the other diploid A-genome species in potato relatives.</title>
        <authorList>
            <person name="Hosaka K."/>
        </authorList>
    </citation>
    <scope>NUCLEOTIDE SEQUENCE</scope>
    <source>
        <tissue evidence="4">Young leaves</tissue>
    </source>
</reference>
<accession>A0AAF0R7R4</accession>
<keyword evidence="1" id="KW-0472">Membrane</keyword>
<dbReference type="InterPro" id="IPR041577">
    <property type="entry name" value="RT_RNaseH_2"/>
</dbReference>
<dbReference type="InterPro" id="IPR053134">
    <property type="entry name" value="RNA-dir_DNA_polymerase"/>
</dbReference>
<gene>
    <name evidence="4" type="ORF">MTR67_030481</name>
</gene>
<dbReference type="Gene3D" id="3.10.10.10">
    <property type="entry name" value="HIV Type 1 Reverse Transcriptase, subunit A, domain 1"/>
    <property type="match status" value="1"/>
</dbReference>
<evidence type="ECO:0000313" key="4">
    <source>
        <dbReference type="EMBL" id="WMV37096.1"/>
    </source>
</evidence>
<feature type="transmembrane region" description="Helical" evidence="1">
    <location>
        <begin position="29"/>
        <end position="51"/>
    </location>
</feature>
<feature type="domain" description="Reverse transcriptase/retrotransposon-derived protein RNase H-like" evidence="3">
    <location>
        <begin position="127"/>
        <end position="194"/>
    </location>
</feature>
<dbReference type="Proteomes" id="UP001234989">
    <property type="component" value="Chromosome 7"/>
</dbReference>
<dbReference type="EMBL" id="CP133618">
    <property type="protein sequence ID" value="WMV37096.1"/>
    <property type="molecule type" value="Genomic_DNA"/>
</dbReference>
<dbReference type="InterPro" id="IPR000477">
    <property type="entry name" value="RT_dom"/>
</dbReference>